<keyword evidence="2" id="KW-0540">Nuclease</keyword>
<keyword evidence="3" id="KW-0378">Hydrolase</keyword>
<dbReference type="SMART" id="SM00990">
    <property type="entry name" value="VRR_NUC"/>
    <property type="match status" value="1"/>
</dbReference>
<proteinExistence type="predicted"/>
<dbReference type="InterPro" id="IPR014883">
    <property type="entry name" value="VRR_NUC"/>
</dbReference>
<evidence type="ECO:0000259" key="4">
    <source>
        <dbReference type="SMART" id="SM00990"/>
    </source>
</evidence>
<feature type="domain" description="VRR-NUC" evidence="4">
    <location>
        <begin position="1"/>
        <end position="100"/>
    </location>
</feature>
<dbReference type="EMBL" id="LR796154">
    <property type="protein sequence ID" value="CAB4121778.1"/>
    <property type="molecule type" value="Genomic_DNA"/>
</dbReference>
<evidence type="ECO:0000256" key="1">
    <source>
        <dbReference type="ARBA" id="ARBA00001946"/>
    </source>
</evidence>
<protein>
    <submittedName>
        <fullName evidence="5">VRR-NUC domain containing protein</fullName>
    </submittedName>
</protein>
<dbReference type="GO" id="GO:0003676">
    <property type="term" value="F:nucleic acid binding"/>
    <property type="evidence" value="ECO:0007669"/>
    <property type="project" value="InterPro"/>
</dbReference>
<organism evidence="5">
    <name type="scientific">uncultured Caudovirales phage</name>
    <dbReference type="NCBI Taxonomy" id="2100421"/>
    <lineage>
        <taxon>Viruses</taxon>
        <taxon>Duplodnaviria</taxon>
        <taxon>Heunggongvirae</taxon>
        <taxon>Uroviricota</taxon>
        <taxon>Caudoviricetes</taxon>
        <taxon>Peduoviridae</taxon>
        <taxon>Maltschvirus</taxon>
        <taxon>Maltschvirus maltsch</taxon>
    </lineage>
</organism>
<dbReference type="Gene3D" id="3.40.1350.10">
    <property type="match status" value="1"/>
</dbReference>
<name>A0A6J5KI56_9CAUD</name>
<dbReference type="InterPro" id="IPR011856">
    <property type="entry name" value="tRNA_endonuc-like_dom_sf"/>
</dbReference>
<gene>
    <name evidence="5" type="ORF">UFOVP17_6</name>
</gene>
<dbReference type="GO" id="GO:0016788">
    <property type="term" value="F:hydrolase activity, acting on ester bonds"/>
    <property type="evidence" value="ECO:0007669"/>
    <property type="project" value="InterPro"/>
</dbReference>
<accession>A0A6J5KI56</accession>
<dbReference type="Pfam" id="PF08774">
    <property type="entry name" value="VRR_NUC"/>
    <property type="match status" value="1"/>
</dbReference>
<evidence type="ECO:0000256" key="3">
    <source>
        <dbReference type="ARBA" id="ARBA00022801"/>
    </source>
</evidence>
<evidence type="ECO:0000313" key="5">
    <source>
        <dbReference type="EMBL" id="CAB4121778.1"/>
    </source>
</evidence>
<reference evidence="5" key="1">
    <citation type="submission" date="2020-04" db="EMBL/GenBank/DDBJ databases">
        <authorList>
            <person name="Chiriac C."/>
            <person name="Salcher M."/>
            <person name="Ghai R."/>
            <person name="Kavagutti S V."/>
        </authorList>
    </citation>
    <scope>NUCLEOTIDE SEQUENCE</scope>
</reference>
<sequence>MNEHQTQVAVITWFKLQYPRLIMFAIPNGGVRNIVTAVKLKSEGVLAGVADLFLMQPNMNHHGLFIEMKAAKGKLSEQQKYFLEQAKAKGYAACVCYSFEEAQAKITNYLHNV</sequence>
<dbReference type="GO" id="GO:0004518">
    <property type="term" value="F:nuclease activity"/>
    <property type="evidence" value="ECO:0007669"/>
    <property type="project" value="UniProtKB-KW"/>
</dbReference>
<comment type="cofactor">
    <cofactor evidence="1">
        <name>Mg(2+)</name>
        <dbReference type="ChEBI" id="CHEBI:18420"/>
    </cofactor>
</comment>
<evidence type="ECO:0000256" key="2">
    <source>
        <dbReference type="ARBA" id="ARBA00022722"/>
    </source>
</evidence>